<evidence type="ECO:0000259" key="1">
    <source>
        <dbReference type="Pfam" id="PF12697"/>
    </source>
</evidence>
<dbReference type="PANTHER" id="PTHR37017:SF11">
    <property type="entry name" value="ESTERASE_LIPASE_THIOESTERASE DOMAIN-CONTAINING PROTEIN"/>
    <property type="match status" value="1"/>
</dbReference>
<protein>
    <recommendedName>
        <fullName evidence="1">AB hydrolase-1 domain-containing protein</fullName>
    </recommendedName>
</protein>
<dbReference type="Pfam" id="PF12697">
    <property type="entry name" value="Abhydrolase_6"/>
    <property type="match status" value="1"/>
</dbReference>
<dbReference type="InterPro" id="IPR029058">
    <property type="entry name" value="AB_hydrolase_fold"/>
</dbReference>
<organism evidence="2 3">
    <name type="scientific">Subtercola boreus</name>
    <dbReference type="NCBI Taxonomy" id="120213"/>
    <lineage>
        <taxon>Bacteria</taxon>
        <taxon>Bacillati</taxon>
        <taxon>Actinomycetota</taxon>
        <taxon>Actinomycetes</taxon>
        <taxon>Micrococcales</taxon>
        <taxon>Microbacteriaceae</taxon>
        <taxon>Subtercola</taxon>
    </lineage>
</organism>
<dbReference type="PANTHER" id="PTHR37017">
    <property type="entry name" value="AB HYDROLASE-1 DOMAIN-CONTAINING PROTEIN-RELATED"/>
    <property type="match status" value="1"/>
</dbReference>
<dbReference type="AlphaFoldDB" id="A0A3E0WBD1"/>
<proteinExistence type="predicted"/>
<evidence type="ECO:0000313" key="2">
    <source>
        <dbReference type="EMBL" id="RFA26283.1"/>
    </source>
</evidence>
<dbReference type="EMBL" id="NBXE01000026">
    <property type="protein sequence ID" value="RFA26283.1"/>
    <property type="molecule type" value="Genomic_DNA"/>
</dbReference>
<evidence type="ECO:0000313" key="3">
    <source>
        <dbReference type="Proteomes" id="UP000257080"/>
    </source>
</evidence>
<dbReference type="Proteomes" id="UP000257080">
    <property type="component" value="Unassembled WGS sequence"/>
</dbReference>
<accession>A0A3E0WBD1</accession>
<feature type="domain" description="AB hydrolase-1" evidence="1">
    <location>
        <begin position="8"/>
        <end position="135"/>
    </location>
</feature>
<reference evidence="2 3" key="1">
    <citation type="submission" date="2017-04" db="EMBL/GenBank/DDBJ databases">
        <title>Comparative genome analysis of Subtercola boreus.</title>
        <authorList>
            <person name="Cho Y.-J."/>
            <person name="Cho A."/>
            <person name="Kim O.-S."/>
            <person name="Lee J.-I."/>
        </authorList>
    </citation>
    <scope>NUCLEOTIDE SEQUENCE [LARGE SCALE GENOMIC DNA]</scope>
    <source>
        <strain evidence="2 3">P28004</strain>
    </source>
</reference>
<sequence length="152" mass="15936">MPDTDEVIGALIAAYPPTLLGSSLITRTFPAAGGSSPEVFIDESSFHAVFAADLTDTQVSSMAVSQRPIAAGAFAEPLTGIPAWKEVPSWFIVATEDRAIDPDSQRAVATRIGATRVEIQASHAVAVSNPARVADTIAEVVFSLASRKLVRS</sequence>
<dbReference type="SUPFAM" id="SSF53474">
    <property type="entry name" value="alpha/beta-Hydrolases"/>
    <property type="match status" value="1"/>
</dbReference>
<comment type="caution">
    <text evidence="2">The sequence shown here is derived from an EMBL/GenBank/DDBJ whole genome shotgun (WGS) entry which is preliminary data.</text>
</comment>
<gene>
    <name evidence="2" type="ORF">B7R25_10985</name>
</gene>
<dbReference type="InterPro" id="IPR000073">
    <property type="entry name" value="AB_hydrolase_1"/>
</dbReference>
<dbReference type="InterPro" id="IPR052897">
    <property type="entry name" value="Sec-Metab_Biosynth_Hydrolase"/>
</dbReference>
<dbReference type="Gene3D" id="3.40.50.1820">
    <property type="entry name" value="alpha/beta hydrolase"/>
    <property type="match status" value="1"/>
</dbReference>
<name>A0A3E0WBD1_9MICO</name>
<dbReference type="GO" id="GO:0003824">
    <property type="term" value="F:catalytic activity"/>
    <property type="evidence" value="ECO:0007669"/>
    <property type="project" value="UniProtKB-ARBA"/>
</dbReference>